<sequence>MLHDDGEDDEALDPEEDGAKRSKRRKKHADMRFDLLLGNVVVDKKKSRRGSSETAAERIPGKACQTIKLGKKTFVESACFHPDGMGLVTGSSDGFIEVWGEPKKRNKSSEGGNDDDGQSPSSAPPKPHEVNFEKLRTSDLPYQKNDELMSHDAAVLALAVSRDGTMLASACAHGTISVWRLETGRLLRRIERAHGGSSAKDGAAVTCLEFSPDSSRVLSGGHDATVREHGLLSSRMMKQFVGHASYVNCASYVALPDFLSNDDEADAVDDPLSKDRARFLAVVSASADGTVRIYHGRTAEAIRSINPPVAGLSSAGLVRESNSVVRSTSVHTVLHLHAPPQTMVVVPRASRAFLMSYTGSILRVYARDDVQGANYLAGGVSRSNRYLFLACDDGKCAVFDVMSGSVERIVNSFGKECTTSAAGGGESDSATTRRAEISGVVVHPHCGYLGGYSNDRGQKRGVLTLFK</sequence>
<dbReference type="PROSITE" id="PS50082">
    <property type="entry name" value="WD_REPEATS_2"/>
    <property type="match status" value="2"/>
</dbReference>
<evidence type="ECO:0008006" key="5">
    <source>
        <dbReference type="Google" id="ProtNLM"/>
    </source>
</evidence>
<evidence type="ECO:0000256" key="2">
    <source>
        <dbReference type="SAM" id="MobiDB-lite"/>
    </source>
</evidence>
<keyword evidence="1" id="KW-0853">WD repeat</keyword>
<proteinExistence type="predicted"/>
<dbReference type="SUPFAM" id="SSF50978">
    <property type="entry name" value="WD40 repeat-like"/>
    <property type="match status" value="1"/>
</dbReference>
<feature type="region of interest" description="Disordered" evidence="2">
    <location>
        <begin position="1"/>
        <end position="29"/>
    </location>
</feature>
<dbReference type="Proteomes" id="UP000266841">
    <property type="component" value="Unassembled WGS sequence"/>
</dbReference>
<dbReference type="eggNOG" id="KOG0275">
    <property type="taxonomic scope" value="Eukaryota"/>
</dbReference>
<dbReference type="Gene3D" id="2.130.10.10">
    <property type="entry name" value="YVTN repeat-like/Quinoprotein amine dehydrogenase"/>
    <property type="match status" value="1"/>
</dbReference>
<dbReference type="InterPro" id="IPR036322">
    <property type="entry name" value="WD40_repeat_dom_sf"/>
</dbReference>
<dbReference type="SMART" id="SM00320">
    <property type="entry name" value="WD40"/>
    <property type="match status" value="5"/>
</dbReference>
<name>K0S800_THAOC</name>
<evidence type="ECO:0000313" key="3">
    <source>
        <dbReference type="EMBL" id="EJK61054.1"/>
    </source>
</evidence>
<protein>
    <recommendedName>
        <fullName evidence="5">Anaphase-promoting complex subunit 4 WD40 domain-containing protein</fullName>
    </recommendedName>
</protein>
<dbReference type="OrthoDB" id="538223at2759"/>
<feature type="region of interest" description="Disordered" evidence="2">
    <location>
        <begin position="101"/>
        <end position="129"/>
    </location>
</feature>
<dbReference type="InterPro" id="IPR015943">
    <property type="entry name" value="WD40/YVTN_repeat-like_dom_sf"/>
</dbReference>
<comment type="caution">
    <text evidence="3">The sequence shown here is derived from an EMBL/GenBank/DDBJ whole genome shotgun (WGS) entry which is preliminary data.</text>
</comment>
<evidence type="ECO:0000313" key="4">
    <source>
        <dbReference type="Proteomes" id="UP000266841"/>
    </source>
</evidence>
<dbReference type="PANTHER" id="PTHR22848">
    <property type="entry name" value="WD40 REPEAT PROTEIN"/>
    <property type="match status" value="1"/>
</dbReference>
<evidence type="ECO:0000256" key="1">
    <source>
        <dbReference type="PROSITE-ProRule" id="PRU00221"/>
    </source>
</evidence>
<dbReference type="Pfam" id="PF00400">
    <property type="entry name" value="WD40"/>
    <property type="match status" value="4"/>
</dbReference>
<dbReference type="InterPro" id="IPR001680">
    <property type="entry name" value="WD40_rpt"/>
</dbReference>
<dbReference type="AlphaFoldDB" id="K0S800"/>
<gene>
    <name evidence="3" type="ORF">THAOC_18513</name>
</gene>
<dbReference type="EMBL" id="AGNL01020453">
    <property type="protein sequence ID" value="EJK61054.1"/>
    <property type="molecule type" value="Genomic_DNA"/>
</dbReference>
<keyword evidence="4" id="KW-1185">Reference proteome</keyword>
<dbReference type="PROSITE" id="PS50294">
    <property type="entry name" value="WD_REPEATS_REGION"/>
    <property type="match status" value="1"/>
</dbReference>
<feature type="repeat" description="WD" evidence="1">
    <location>
        <begin position="148"/>
        <end position="189"/>
    </location>
</feature>
<dbReference type="GO" id="GO:0000398">
    <property type="term" value="P:mRNA splicing, via spliceosome"/>
    <property type="evidence" value="ECO:0007669"/>
    <property type="project" value="InterPro"/>
</dbReference>
<dbReference type="InterPro" id="IPR045184">
    <property type="entry name" value="SMU1"/>
</dbReference>
<feature type="repeat" description="WD" evidence="1">
    <location>
        <begin position="68"/>
        <end position="99"/>
    </location>
</feature>
<feature type="compositionally biased region" description="Acidic residues" evidence="2">
    <location>
        <begin position="1"/>
        <end position="16"/>
    </location>
</feature>
<dbReference type="OMA" id="MMKQQEP"/>
<organism evidence="3 4">
    <name type="scientific">Thalassiosira oceanica</name>
    <name type="common">Marine diatom</name>
    <dbReference type="NCBI Taxonomy" id="159749"/>
    <lineage>
        <taxon>Eukaryota</taxon>
        <taxon>Sar</taxon>
        <taxon>Stramenopiles</taxon>
        <taxon>Ochrophyta</taxon>
        <taxon>Bacillariophyta</taxon>
        <taxon>Coscinodiscophyceae</taxon>
        <taxon>Thalassiosirophycidae</taxon>
        <taxon>Thalassiosirales</taxon>
        <taxon>Thalassiosiraceae</taxon>
        <taxon>Thalassiosira</taxon>
    </lineage>
</organism>
<accession>K0S800</accession>
<reference evidence="3 4" key="1">
    <citation type="journal article" date="2012" name="Genome Biol.">
        <title>Genome and low-iron response of an oceanic diatom adapted to chronic iron limitation.</title>
        <authorList>
            <person name="Lommer M."/>
            <person name="Specht M."/>
            <person name="Roy A.S."/>
            <person name="Kraemer L."/>
            <person name="Andreson R."/>
            <person name="Gutowska M.A."/>
            <person name="Wolf J."/>
            <person name="Bergner S.V."/>
            <person name="Schilhabel M.B."/>
            <person name="Klostermeier U.C."/>
            <person name="Beiko R.G."/>
            <person name="Rosenstiel P."/>
            <person name="Hippler M."/>
            <person name="Laroche J."/>
        </authorList>
    </citation>
    <scope>NUCLEOTIDE SEQUENCE [LARGE SCALE GENOMIC DNA]</scope>
    <source>
        <strain evidence="3 4">CCMP1005</strain>
    </source>
</reference>